<dbReference type="PROSITE" id="PS51379">
    <property type="entry name" value="4FE4S_FER_2"/>
    <property type="match status" value="2"/>
</dbReference>
<dbReference type="EMBL" id="QRMS01000001">
    <property type="protein sequence ID" value="RHJ89265.1"/>
    <property type="molecule type" value="Genomic_DNA"/>
</dbReference>
<protein>
    <submittedName>
        <fullName evidence="8">Ferredoxin</fullName>
    </submittedName>
</protein>
<dbReference type="Pfam" id="PF14697">
    <property type="entry name" value="Fer4_21"/>
    <property type="match status" value="1"/>
</dbReference>
<dbReference type="GO" id="GO:0016625">
    <property type="term" value="F:oxidoreductase activity, acting on the aldehyde or oxo group of donors, iron-sulfur protein as acceptor"/>
    <property type="evidence" value="ECO:0007669"/>
    <property type="project" value="InterPro"/>
</dbReference>
<dbReference type="InterPro" id="IPR017900">
    <property type="entry name" value="4Fe4S_Fe_S_CS"/>
</dbReference>
<dbReference type="PANTHER" id="PTHR43724:SF1">
    <property type="entry name" value="PYRUVATE SYNTHASE SUBUNIT PORD"/>
    <property type="match status" value="1"/>
</dbReference>
<dbReference type="OrthoDB" id="9794954at2"/>
<dbReference type="InterPro" id="IPR011898">
    <property type="entry name" value="PorD_KorD"/>
</dbReference>
<evidence type="ECO:0000256" key="5">
    <source>
        <dbReference type="ARBA" id="ARBA00023004"/>
    </source>
</evidence>
<evidence type="ECO:0000313" key="8">
    <source>
        <dbReference type="EMBL" id="RHJ89265.1"/>
    </source>
</evidence>
<proteinExistence type="predicted"/>
<accession>A0A415E6J5</accession>
<keyword evidence="9" id="KW-1185">Reference proteome</keyword>
<dbReference type="GO" id="GO:0051539">
    <property type="term" value="F:4 iron, 4 sulfur cluster binding"/>
    <property type="evidence" value="ECO:0007669"/>
    <property type="project" value="UniProtKB-KW"/>
</dbReference>
<dbReference type="RefSeq" id="WP_067539152.1">
    <property type="nucleotide sequence ID" value="NZ_AP025567.1"/>
</dbReference>
<sequence length="100" mass="11210">MIEAKNINEQSAWQELTPGAEIYEPGTSKLVNTGEWRVLTPVFDEAKCKHCMLCVPFCPDISIPVVNGKRLETDFFHCKGCGICAKVCPFDAITMEKEEK</sequence>
<evidence type="ECO:0000259" key="7">
    <source>
        <dbReference type="PROSITE" id="PS51379"/>
    </source>
</evidence>
<dbReference type="AlphaFoldDB" id="A0A415E6J5"/>
<feature type="domain" description="4Fe-4S ferredoxin-type" evidence="7">
    <location>
        <begin position="69"/>
        <end position="98"/>
    </location>
</feature>
<dbReference type="PANTHER" id="PTHR43724">
    <property type="entry name" value="PYRUVATE SYNTHASE SUBUNIT PORD"/>
    <property type="match status" value="1"/>
</dbReference>
<evidence type="ECO:0000256" key="1">
    <source>
        <dbReference type="ARBA" id="ARBA00001966"/>
    </source>
</evidence>
<feature type="domain" description="4Fe-4S ferredoxin-type" evidence="7">
    <location>
        <begin position="39"/>
        <end position="68"/>
    </location>
</feature>
<keyword evidence="2" id="KW-0004">4Fe-4S</keyword>
<dbReference type="Gene3D" id="3.30.70.20">
    <property type="match status" value="1"/>
</dbReference>
<dbReference type="Proteomes" id="UP000284841">
    <property type="component" value="Unassembled WGS sequence"/>
</dbReference>
<evidence type="ECO:0000256" key="2">
    <source>
        <dbReference type="ARBA" id="ARBA00022485"/>
    </source>
</evidence>
<keyword evidence="3" id="KW-0479">Metal-binding</keyword>
<dbReference type="GeneID" id="83004897"/>
<keyword evidence="4" id="KW-0677">Repeat</keyword>
<keyword evidence="6" id="KW-0411">Iron-sulfur</keyword>
<dbReference type="NCBIfam" id="TIGR02179">
    <property type="entry name" value="PorD_KorD"/>
    <property type="match status" value="1"/>
</dbReference>
<name>A0A415E6J5_9FIRM</name>
<gene>
    <name evidence="8" type="ORF">DW099_01440</name>
</gene>
<dbReference type="InterPro" id="IPR017896">
    <property type="entry name" value="4Fe4S_Fe-S-bd"/>
</dbReference>
<dbReference type="PROSITE" id="PS00198">
    <property type="entry name" value="4FE4S_FER_1"/>
    <property type="match status" value="1"/>
</dbReference>
<reference evidence="8 9" key="1">
    <citation type="submission" date="2018-08" db="EMBL/GenBank/DDBJ databases">
        <title>A genome reference for cultivated species of the human gut microbiota.</title>
        <authorList>
            <person name="Zou Y."/>
            <person name="Xue W."/>
            <person name="Luo G."/>
        </authorList>
    </citation>
    <scope>NUCLEOTIDE SEQUENCE [LARGE SCALE GENOMIC DNA]</scope>
    <source>
        <strain evidence="8 9">AM07-24</strain>
    </source>
</reference>
<evidence type="ECO:0000256" key="3">
    <source>
        <dbReference type="ARBA" id="ARBA00022723"/>
    </source>
</evidence>
<dbReference type="SUPFAM" id="SSF54862">
    <property type="entry name" value="4Fe-4S ferredoxins"/>
    <property type="match status" value="1"/>
</dbReference>
<organism evidence="8 9">
    <name type="scientific">Emergencia timonensis</name>
    <dbReference type="NCBI Taxonomy" id="1776384"/>
    <lineage>
        <taxon>Bacteria</taxon>
        <taxon>Bacillati</taxon>
        <taxon>Bacillota</taxon>
        <taxon>Clostridia</taxon>
        <taxon>Peptostreptococcales</taxon>
        <taxon>Anaerovoracaceae</taxon>
        <taxon>Emergencia</taxon>
    </lineage>
</organism>
<evidence type="ECO:0000256" key="6">
    <source>
        <dbReference type="ARBA" id="ARBA00023014"/>
    </source>
</evidence>
<comment type="caution">
    <text evidence="8">The sequence shown here is derived from an EMBL/GenBank/DDBJ whole genome shotgun (WGS) entry which is preliminary data.</text>
</comment>
<keyword evidence="5" id="KW-0408">Iron</keyword>
<dbReference type="GO" id="GO:0046872">
    <property type="term" value="F:metal ion binding"/>
    <property type="evidence" value="ECO:0007669"/>
    <property type="project" value="UniProtKB-KW"/>
</dbReference>
<dbReference type="STRING" id="1776384.GCA_900086585_02566"/>
<evidence type="ECO:0000256" key="4">
    <source>
        <dbReference type="ARBA" id="ARBA00022737"/>
    </source>
</evidence>
<comment type="cofactor">
    <cofactor evidence="1">
        <name>[4Fe-4S] cluster</name>
        <dbReference type="ChEBI" id="CHEBI:49883"/>
    </cofactor>
</comment>
<evidence type="ECO:0000313" key="9">
    <source>
        <dbReference type="Proteomes" id="UP000284841"/>
    </source>
</evidence>